<dbReference type="PATRIC" id="fig|1235802.3.peg.1791"/>
<dbReference type="PANTHER" id="PTHR33744:SF1">
    <property type="entry name" value="DNA-BINDING TRANSCRIPTIONAL ACTIVATOR ADER"/>
    <property type="match status" value="1"/>
</dbReference>
<organism evidence="2 3">
    <name type="scientific">Eubacterium plexicaudatum ASF492</name>
    <dbReference type="NCBI Taxonomy" id="1235802"/>
    <lineage>
        <taxon>Bacteria</taxon>
        <taxon>Bacillati</taxon>
        <taxon>Bacillota</taxon>
        <taxon>Clostridia</taxon>
        <taxon>Eubacteriales</taxon>
        <taxon>Eubacteriaceae</taxon>
        <taxon>Eubacterium</taxon>
    </lineage>
</organism>
<dbReference type="Gene3D" id="1.10.10.2840">
    <property type="entry name" value="PucR C-terminal helix-turn-helix domain"/>
    <property type="match status" value="1"/>
</dbReference>
<dbReference type="HOGENOM" id="CLU_035898_2_0_9"/>
<proteinExistence type="predicted"/>
<dbReference type="OrthoDB" id="9792148at2"/>
<dbReference type="AlphaFoldDB" id="N2AKG2"/>
<sequence>MAYLSGIIERTENHFHVKIHGNYQKKYTIDGIHFLTDNDVAVYHLCPNILYLASYSKYGSAALSGDILFTGCQDHTPASSSLFIREDIDLLELYHVIEDSLLDYQHIEVQRNSLFNDLYNGRGLDKLLQTAYKYINNPIVLCDSSYAVLASFPEVVDNVNLEIRNHRLSLKSMFSQNMENNKITDRIYHSIYPFATKVDDYPYDWIFQSVRIKRAVVGYLCIRCIERDYTDSDLDLVHSLTQMISIQLQKDDSYRNPQGIKYDMFLKELVSRRFQEEEAIKTQLSLLGVKPCRYYYLITCGFNNSSNKLMAYHYYLQQLSSIFSNSITGIFGSRFTTLVSGPTMESLTAQQESRLETFLTMNHMIATVSYLFDKLKDSSAYFSQCNNLLSQRLCTYNEKPVLFYSDYYLNHLVDSIANKEFAAASIHPSIKFMKQYDETHNTKYLHSLEIFFNKNRNAKAAADALFIHKSTLFYRLDKMKELFAIHLDDSDALFSYEYSLKLLKITSEQ</sequence>
<evidence type="ECO:0000313" key="3">
    <source>
        <dbReference type="Proteomes" id="UP000012589"/>
    </source>
</evidence>
<comment type="caution">
    <text evidence="2">The sequence shown here is derived from an EMBL/GenBank/DDBJ whole genome shotgun (WGS) entry which is preliminary data.</text>
</comment>
<dbReference type="Proteomes" id="UP000012589">
    <property type="component" value="Unassembled WGS sequence"/>
</dbReference>
<dbReference type="STRING" id="1235802.C823_01686"/>
<dbReference type="PANTHER" id="PTHR33744">
    <property type="entry name" value="CARBOHYDRATE DIACID REGULATOR"/>
    <property type="match status" value="1"/>
</dbReference>
<dbReference type="InterPro" id="IPR025736">
    <property type="entry name" value="PucR_C-HTH_dom"/>
</dbReference>
<feature type="domain" description="PucR C-terminal helix-turn-helix" evidence="1">
    <location>
        <begin position="444"/>
        <end position="501"/>
    </location>
</feature>
<name>N2AKG2_9FIRM</name>
<dbReference type="InterPro" id="IPR051448">
    <property type="entry name" value="CdaR-like_regulators"/>
</dbReference>
<evidence type="ECO:0000313" key="2">
    <source>
        <dbReference type="EMBL" id="EMZ29722.1"/>
    </source>
</evidence>
<gene>
    <name evidence="2" type="ORF">C823_01686</name>
</gene>
<protein>
    <recommendedName>
        <fullName evidence="1">PucR C-terminal helix-turn-helix domain-containing protein</fullName>
    </recommendedName>
</protein>
<evidence type="ECO:0000259" key="1">
    <source>
        <dbReference type="Pfam" id="PF13556"/>
    </source>
</evidence>
<keyword evidence="3" id="KW-1185">Reference proteome</keyword>
<reference evidence="2 3" key="1">
    <citation type="journal article" date="2014" name="Genome Announc.">
        <title>Draft genome sequences of the altered schaedler flora, a defined bacterial community from gnotobiotic mice.</title>
        <authorList>
            <person name="Wannemuehler M.J."/>
            <person name="Overstreet A.M."/>
            <person name="Ward D.V."/>
            <person name="Phillips G.J."/>
        </authorList>
    </citation>
    <scope>NUCLEOTIDE SEQUENCE [LARGE SCALE GENOMIC DNA]</scope>
    <source>
        <strain evidence="2 3">ASF492</strain>
    </source>
</reference>
<dbReference type="Pfam" id="PF13556">
    <property type="entry name" value="HTH_30"/>
    <property type="match status" value="1"/>
</dbReference>
<dbReference type="EMBL" id="AQFT01000054">
    <property type="protein sequence ID" value="EMZ29722.1"/>
    <property type="molecule type" value="Genomic_DNA"/>
</dbReference>
<dbReference type="eggNOG" id="COG2508">
    <property type="taxonomic scope" value="Bacteria"/>
</dbReference>
<accession>N2AKG2</accession>
<dbReference type="InterPro" id="IPR042070">
    <property type="entry name" value="PucR_C-HTH_sf"/>
</dbReference>